<dbReference type="GO" id="GO:0071986">
    <property type="term" value="C:Ragulator complex"/>
    <property type="evidence" value="ECO:0007669"/>
    <property type="project" value="InterPro"/>
</dbReference>
<dbReference type="InterPro" id="IPR028209">
    <property type="entry name" value="LAMTOR1/MEH1"/>
</dbReference>
<evidence type="ECO:0000256" key="4">
    <source>
        <dbReference type="ARBA" id="ARBA00023139"/>
    </source>
</evidence>
<dbReference type="AlphaFoldDB" id="A0A507EFY9"/>
<dbReference type="GO" id="GO:0001919">
    <property type="term" value="P:regulation of receptor recycling"/>
    <property type="evidence" value="ECO:0007669"/>
    <property type="project" value="InterPro"/>
</dbReference>
<organism evidence="7 8">
    <name type="scientific">Powellomyces hirtus</name>
    <dbReference type="NCBI Taxonomy" id="109895"/>
    <lineage>
        <taxon>Eukaryota</taxon>
        <taxon>Fungi</taxon>
        <taxon>Fungi incertae sedis</taxon>
        <taxon>Chytridiomycota</taxon>
        <taxon>Chytridiomycota incertae sedis</taxon>
        <taxon>Chytridiomycetes</taxon>
        <taxon>Spizellomycetales</taxon>
        <taxon>Powellomycetaceae</taxon>
        <taxon>Powellomyces</taxon>
    </lineage>
</organism>
<proteinExistence type="predicted"/>
<evidence type="ECO:0000256" key="2">
    <source>
        <dbReference type="ARBA" id="ARBA00022707"/>
    </source>
</evidence>
<dbReference type="GO" id="GO:0071230">
    <property type="term" value="P:cellular response to amino acid stimulus"/>
    <property type="evidence" value="ECO:0007669"/>
    <property type="project" value="InterPro"/>
</dbReference>
<evidence type="ECO:0000313" key="8">
    <source>
        <dbReference type="Proteomes" id="UP000318582"/>
    </source>
</evidence>
<comment type="caution">
    <text evidence="7">The sequence shown here is derived from an EMBL/GenBank/DDBJ whole genome shotgun (WGS) entry which is preliminary data.</text>
</comment>
<protein>
    <recommendedName>
        <fullName evidence="9">Late endosomal/lysosomal adaptor and MAPK and MTOR activator 1</fullName>
    </recommendedName>
</protein>
<feature type="region of interest" description="Disordered" evidence="6">
    <location>
        <begin position="110"/>
        <end position="135"/>
    </location>
</feature>
<dbReference type="GO" id="GO:0031902">
    <property type="term" value="C:late endosome membrane"/>
    <property type="evidence" value="ECO:0007669"/>
    <property type="project" value="InterPro"/>
</dbReference>
<evidence type="ECO:0000256" key="5">
    <source>
        <dbReference type="ARBA" id="ARBA00023288"/>
    </source>
</evidence>
<gene>
    <name evidence="7" type="ORF">PhCBS80983_g00708</name>
</gene>
<dbReference type="GO" id="GO:0016197">
    <property type="term" value="P:endosomal transport"/>
    <property type="evidence" value="ECO:0007669"/>
    <property type="project" value="InterPro"/>
</dbReference>
<accession>A0A507EFY9</accession>
<dbReference type="GO" id="GO:0045121">
    <property type="term" value="C:membrane raft"/>
    <property type="evidence" value="ECO:0007669"/>
    <property type="project" value="InterPro"/>
</dbReference>
<evidence type="ECO:0008006" key="9">
    <source>
        <dbReference type="Google" id="ProtNLM"/>
    </source>
</evidence>
<feature type="compositionally biased region" description="Polar residues" evidence="6">
    <location>
        <begin position="110"/>
        <end position="120"/>
    </location>
</feature>
<dbReference type="Proteomes" id="UP000318582">
    <property type="component" value="Unassembled WGS sequence"/>
</dbReference>
<dbReference type="EMBL" id="QEAQ01000004">
    <property type="protein sequence ID" value="TPX62166.1"/>
    <property type="molecule type" value="Genomic_DNA"/>
</dbReference>
<dbReference type="GO" id="GO:0032008">
    <property type="term" value="P:positive regulation of TOR signaling"/>
    <property type="evidence" value="ECO:0007669"/>
    <property type="project" value="InterPro"/>
</dbReference>
<keyword evidence="4" id="KW-0564">Palmitate</keyword>
<feature type="compositionally biased region" description="Basic and acidic residues" evidence="6">
    <location>
        <begin position="12"/>
        <end position="26"/>
    </location>
</feature>
<dbReference type="SMART" id="SM01262">
    <property type="entry name" value="LAMTOR"/>
    <property type="match status" value="1"/>
</dbReference>
<keyword evidence="3" id="KW-0472">Membrane</keyword>
<reference evidence="7 8" key="1">
    <citation type="journal article" date="2019" name="Sci. Rep.">
        <title>Comparative genomics of chytrid fungi reveal insights into the obligate biotrophic and pathogenic lifestyle of Synchytrium endobioticum.</title>
        <authorList>
            <person name="van de Vossenberg B.T.L.H."/>
            <person name="Warris S."/>
            <person name="Nguyen H.D.T."/>
            <person name="van Gent-Pelzer M.P.E."/>
            <person name="Joly D.L."/>
            <person name="van de Geest H.C."/>
            <person name="Bonants P.J.M."/>
            <person name="Smith D.S."/>
            <person name="Levesque C.A."/>
            <person name="van der Lee T.A.J."/>
        </authorList>
    </citation>
    <scope>NUCLEOTIDE SEQUENCE [LARGE SCALE GENOMIC DNA]</scope>
    <source>
        <strain evidence="7 8">CBS 809.83</strain>
    </source>
</reference>
<comment type="subcellular location">
    <subcellularLocation>
        <location evidence="1">Endomembrane system</location>
    </subcellularLocation>
</comment>
<evidence type="ECO:0000256" key="1">
    <source>
        <dbReference type="ARBA" id="ARBA00004308"/>
    </source>
</evidence>
<evidence type="ECO:0000256" key="6">
    <source>
        <dbReference type="SAM" id="MobiDB-lite"/>
    </source>
</evidence>
<name>A0A507EFY9_9FUNG</name>
<dbReference type="Pfam" id="PF15454">
    <property type="entry name" value="LAMTOR"/>
    <property type="match status" value="1"/>
</dbReference>
<feature type="region of interest" description="Disordered" evidence="6">
    <location>
        <begin position="1"/>
        <end position="26"/>
    </location>
</feature>
<keyword evidence="8" id="KW-1185">Reference proteome</keyword>
<keyword evidence="5" id="KW-0449">Lipoprotein</keyword>
<evidence type="ECO:0000313" key="7">
    <source>
        <dbReference type="EMBL" id="TPX62166.1"/>
    </source>
</evidence>
<sequence>MGAFSSCLGSRVHSDESDGLDQHPSERTRLLPSDVFRENLDRVPQNQAELEQLRTQEVLKGIVQRTADNLIDISSIRMLDRIQPEHAVERAAEYRSILAGVGPQLRQFIPSDTTNTLSNSPPDPNSRFSDLLAGGDISKEDPECEEIAEVIQRVQATLKEIKIEPVGDIVVPFMST</sequence>
<dbReference type="GO" id="GO:0043410">
    <property type="term" value="P:positive regulation of MAPK cascade"/>
    <property type="evidence" value="ECO:0007669"/>
    <property type="project" value="InterPro"/>
</dbReference>
<evidence type="ECO:0000256" key="3">
    <source>
        <dbReference type="ARBA" id="ARBA00023136"/>
    </source>
</evidence>
<keyword evidence="2" id="KW-0519">Myristate</keyword>